<keyword evidence="8" id="KW-0472">Membrane</keyword>
<sequence length="174" mass="21081">VAKIMPEDTKYITIVRDPNNLFESLFVYYKFEKSYNKTLETFVKLTNSLTRHEGYFGMNQMSFDLGFDLTHHMAEQEMLEKVRLLDDQWDLVMVMEQMEESLVLLAHILCWPLQDVLMLKINARTDDHHESMRWELRKILQKKQKLDYFIYNHFKTKFNKLVNDFGKDRMEKEV</sequence>
<keyword evidence="3" id="KW-0808">Transferase</keyword>
<keyword evidence="7" id="KW-0333">Golgi apparatus</keyword>
<dbReference type="Pfam" id="PF06990">
    <property type="entry name" value="Gal-3-0_sulfotr"/>
    <property type="match status" value="1"/>
</dbReference>
<dbReference type="GO" id="GO:0009247">
    <property type="term" value="P:glycolipid biosynthetic process"/>
    <property type="evidence" value="ECO:0007669"/>
    <property type="project" value="InterPro"/>
</dbReference>
<comment type="similarity">
    <text evidence="2">Belongs to the galactose-3-O-sulfotransferase family.</text>
</comment>
<reference evidence="10 11" key="1">
    <citation type="submission" date="2024-05" db="EMBL/GenBank/DDBJ databases">
        <authorList>
            <person name="Wallberg A."/>
        </authorList>
    </citation>
    <scope>NUCLEOTIDE SEQUENCE [LARGE SCALE GENOMIC DNA]</scope>
</reference>
<feature type="non-terminal residue" evidence="10">
    <location>
        <position position="174"/>
    </location>
</feature>
<evidence type="ECO:0000256" key="3">
    <source>
        <dbReference type="ARBA" id="ARBA00022679"/>
    </source>
</evidence>
<evidence type="ECO:0000313" key="11">
    <source>
        <dbReference type="Proteomes" id="UP001497623"/>
    </source>
</evidence>
<proteinExistence type="inferred from homology"/>
<keyword evidence="5" id="KW-0735">Signal-anchor</keyword>
<protein>
    <recommendedName>
        <fullName evidence="12">Galactosylceramide sulfotransferase</fullName>
    </recommendedName>
</protein>
<dbReference type="InterPro" id="IPR009729">
    <property type="entry name" value="Gal-3-0_sulfotransfrase"/>
</dbReference>
<comment type="subcellular location">
    <subcellularLocation>
        <location evidence="1">Golgi apparatus membrane</location>
        <topology evidence="1">Single-pass type II membrane protein</topology>
    </subcellularLocation>
</comment>
<evidence type="ECO:0008006" key="12">
    <source>
        <dbReference type="Google" id="ProtNLM"/>
    </source>
</evidence>
<evidence type="ECO:0000256" key="2">
    <source>
        <dbReference type="ARBA" id="ARBA00008124"/>
    </source>
</evidence>
<dbReference type="Gene3D" id="3.40.50.300">
    <property type="entry name" value="P-loop containing nucleotide triphosphate hydrolases"/>
    <property type="match status" value="1"/>
</dbReference>
<evidence type="ECO:0000256" key="6">
    <source>
        <dbReference type="ARBA" id="ARBA00022989"/>
    </source>
</evidence>
<dbReference type="GO" id="GO:0001733">
    <property type="term" value="F:galactosylceramide sulfotransferase activity"/>
    <property type="evidence" value="ECO:0007669"/>
    <property type="project" value="InterPro"/>
</dbReference>
<evidence type="ECO:0000256" key="9">
    <source>
        <dbReference type="ARBA" id="ARBA00023180"/>
    </source>
</evidence>
<accession>A0AAV2RGN3</accession>
<keyword evidence="6" id="KW-1133">Transmembrane helix</keyword>
<dbReference type="AlphaFoldDB" id="A0AAV2RGN3"/>
<evidence type="ECO:0000256" key="7">
    <source>
        <dbReference type="ARBA" id="ARBA00023034"/>
    </source>
</evidence>
<dbReference type="InterPro" id="IPR027417">
    <property type="entry name" value="P-loop_NTPase"/>
</dbReference>
<name>A0AAV2RGN3_MEGNR</name>
<keyword evidence="11" id="KW-1185">Reference proteome</keyword>
<dbReference type="EMBL" id="CAXKWB010020281">
    <property type="protein sequence ID" value="CAL4122502.1"/>
    <property type="molecule type" value="Genomic_DNA"/>
</dbReference>
<keyword evidence="4" id="KW-0812">Transmembrane</keyword>
<dbReference type="Proteomes" id="UP001497623">
    <property type="component" value="Unassembled WGS sequence"/>
</dbReference>
<evidence type="ECO:0000256" key="1">
    <source>
        <dbReference type="ARBA" id="ARBA00004323"/>
    </source>
</evidence>
<evidence type="ECO:0000313" key="10">
    <source>
        <dbReference type="EMBL" id="CAL4122502.1"/>
    </source>
</evidence>
<feature type="non-terminal residue" evidence="10">
    <location>
        <position position="1"/>
    </location>
</feature>
<evidence type="ECO:0000256" key="4">
    <source>
        <dbReference type="ARBA" id="ARBA00022692"/>
    </source>
</evidence>
<dbReference type="PANTHER" id="PTHR14647:SF87">
    <property type="entry name" value="PUTATIVE-RELATED"/>
    <property type="match status" value="1"/>
</dbReference>
<dbReference type="GO" id="GO:0000139">
    <property type="term" value="C:Golgi membrane"/>
    <property type="evidence" value="ECO:0007669"/>
    <property type="project" value="UniProtKB-SubCell"/>
</dbReference>
<evidence type="ECO:0000256" key="5">
    <source>
        <dbReference type="ARBA" id="ARBA00022968"/>
    </source>
</evidence>
<organism evidence="10 11">
    <name type="scientific">Meganyctiphanes norvegica</name>
    <name type="common">Northern krill</name>
    <name type="synonym">Thysanopoda norvegica</name>
    <dbReference type="NCBI Taxonomy" id="48144"/>
    <lineage>
        <taxon>Eukaryota</taxon>
        <taxon>Metazoa</taxon>
        <taxon>Ecdysozoa</taxon>
        <taxon>Arthropoda</taxon>
        <taxon>Crustacea</taxon>
        <taxon>Multicrustacea</taxon>
        <taxon>Malacostraca</taxon>
        <taxon>Eumalacostraca</taxon>
        <taxon>Eucarida</taxon>
        <taxon>Euphausiacea</taxon>
        <taxon>Euphausiidae</taxon>
        <taxon>Meganyctiphanes</taxon>
    </lineage>
</organism>
<comment type="caution">
    <text evidence="10">The sequence shown here is derived from an EMBL/GenBank/DDBJ whole genome shotgun (WGS) entry which is preliminary data.</text>
</comment>
<keyword evidence="9" id="KW-0325">Glycoprotein</keyword>
<evidence type="ECO:0000256" key="8">
    <source>
        <dbReference type="ARBA" id="ARBA00023136"/>
    </source>
</evidence>
<dbReference type="PANTHER" id="PTHR14647">
    <property type="entry name" value="GALACTOSE-3-O-SULFOTRANSFERASE"/>
    <property type="match status" value="1"/>
</dbReference>
<gene>
    <name evidence="10" type="ORF">MNOR_LOCUS23224</name>
</gene>